<reference evidence="3 4" key="1">
    <citation type="submission" date="2020-07" db="EMBL/GenBank/DDBJ databases">
        <title>The yeast mating-type switching endonuclease HO is a domesticated member of an unorthodox homing genetic element family.</title>
        <authorList>
            <person name="Coughlan A.Y."/>
            <person name="Lombardi L."/>
            <person name="Braun-Galleani S."/>
            <person name="Martos A.R."/>
            <person name="Galeote V."/>
            <person name="Bigey F."/>
            <person name="Dequin S."/>
            <person name="Byrne K.P."/>
            <person name="Wolfe K.H."/>
        </authorList>
    </citation>
    <scope>NUCLEOTIDE SEQUENCE [LARGE SCALE GENOMIC DNA]</scope>
    <source>
        <strain evidence="3 4">NRRL Y-6702</strain>
    </source>
</reference>
<accession>A0A7H9AWF0</accession>
<evidence type="ECO:0000256" key="1">
    <source>
        <dbReference type="ARBA" id="ARBA00004173"/>
    </source>
</evidence>
<protein>
    <submittedName>
        <fullName evidence="3">Uncharacterized protein</fullName>
    </submittedName>
</protein>
<dbReference type="Pfam" id="PF08692">
    <property type="entry name" value="Pet20"/>
    <property type="match status" value="2"/>
</dbReference>
<gene>
    <name evidence="3" type="ORF">HG535_0A06170</name>
</gene>
<dbReference type="GO" id="GO:0005739">
    <property type="term" value="C:mitochondrion"/>
    <property type="evidence" value="ECO:0007669"/>
    <property type="project" value="UniProtKB-SubCell"/>
</dbReference>
<dbReference type="OrthoDB" id="4056195at2759"/>
<dbReference type="Proteomes" id="UP000509704">
    <property type="component" value="Chromosome 1"/>
</dbReference>
<dbReference type="EMBL" id="CP058604">
    <property type="protein sequence ID" value="QLG70675.1"/>
    <property type="molecule type" value="Genomic_DNA"/>
</dbReference>
<dbReference type="AlphaFoldDB" id="A0A7H9AWF0"/>
<keyword evidence="2" id="KW-0496">Mitochondrion</keyword>
<proteinExistence type="predicted"/>
<organism evidence="3 4">
    <name type="scientific">Zygotorulaspora mrakii</name>
    <name type="common">Zygosaccharomyces mrakii</name>
    <dbReference type="NCBI Taxonomy" id="42260"/>
    <lineage>
        <taxon>Eukaryota</taxon>
        <taxon>Fungi</taxon>
        <taxon>Dikarya</taxon>
        <taxon>Ascomycota</taxon>
        <taxon>Saccharomycotina</taxon>
        <taxon>Saccharomycetes</taxon>
        <taxon>Saccharomycetales</taxon>
        <taxon>Saccharomycetaceae</taxon>
        <taxon>Zygotorulaspora</taxon>
    </lineage>
</organism>
<dbReference type="GeneID" id="59234311"/>
<keyword evidence="4" id="KW-1185">Reference proteome</keyword>
<evidence type="ECO:0000313" key="4">
    <source>
        <dbReference type="Proteomes" id="UP000509704"/>
    </source>
</evidence>
<comment type="subcellular location">
    <subcellularLocation>
        <location evidence="1">Mitochondrion</location>
    </subcellularLocation>
</comment>
<dbReference type="InterPro" id="IPR014804">
    <property type="entry name" value="Pet20-like"/>
</dbReference>
<sequence length="244" mass="28229">MFRRFGIVSLRRGANSRCSGGIRNNHSFNGSANRYQSSFTFLNNQSLLQKDELKQSKRKNRKSFYKNEDEEEQSKLNKCTVELSTHMRKPKKHDYSWLPRVPSTGFLKPRDVSTKVLYSGYRPLFINPDKSDIGTEGGQGGSTLYEFAMKLEDLSDQTPWMTSAAGMEFYSEWDNIPVELRKNLKPFEPPVSNENVEDTEMSALRKLKEEIYLNEKAKLINRSKGRKKPVVTLMRLKKKLDEGK</sequence>
<evidence type="ECO:0000256" key="2">
    <source>
        <dbReference type="ARBA" id="ARBA00023128"/>
    </source>
</evidence>
<evidence type="ECO:0000313" key="3">
    <source>
        <dbReference type="EMBL" id="QLG70675.1"/>
    </source>
</evidence>
<dbReference type="RefSeq" id="XP_037142403.1">
    <property type="nucleotide sequence ID" value="XM_037286508.1"/>
</dbReference>
<dbReference type="KEGG" id="zmk:HG535_0A06170"/>
<name>A0A7H9AWF0_ZYGMR</name>